<gene>
    <name evidence="3" type="ORF">KXJ69_07850</name>
</gene>
<dbReference type="Proteomes" id="UP001138686">
    <property type="component" value="Unassembled WGS sequence"/>
</dbReference>
<accession>A0A9X1JVQ6</accession>
<feature type="region of interest" description="Disordered" evidence="1">
    <location>
        <begin position="313"/>
        <end position="341"/>
    </location>
</feature>
<dbReference type="EMBL" id="JAHWDP010000003">
    <property type="protein sequence ID" value="MBW2938015.1"/>
    <property type="molecule type" value="Genomic_DNA"/>
</dbReference>
<organism evidence="3 4">
    <name type="scientific">Halomarinibacterium sedimenti</name>
    <dbReference type="NCBI Taxonomy" id="2857106"/>
    <lineage>
        <taxon>Bacteria</taxon>
        <taxon>Pseudomonadati</taxon>
        <taxon>Bacteroidota</taxon>
        <taxon>Flavobacteriia</taxon>
        <taxon>Flavobacteriales</taxon>
        <taxon>Flavobacteriaceae</taxon>
        <taxon>Halomarinibacterium</taxon>
    </lineage>
</organism>
<evidence type="ECO:0000313" key="4">
    <source>
        <dbReference type="Proteomes" id="UP001138686"/>
    </source>
</evidence>
<comment type="caution">
    <text evidence="3">The sequence shown here is derived from an EMBL/GenBank/DDBJ whole genome shotgun (WGS) entry which is preliminary data.</text>
</comment>
<name>A0A9X1JVQ6_9FLAO</name>
<reference evidence="3" key="1">
    <citation type="submission" date="2021-07" db="EMBL/GenBank/DDBJ databases">
        <title>Aureisphaera sp. CAU 1614 isolated from sea sediment.</title>
        <authorList>
            <person name="Kim W."/>
        </authorList>
    </citation>
    <scope>NUCLEOTIDE SEQUENCE</scope>
    <source>
        <strain evidence="3">CAU 1614</strain>
    </source>
</reference>
<dbReference type="InterPro" id="IPR025737">
    <property type="entry name" value="FApF"/>
</dbReference>
<feature type="signal peptide" evidence="2">
    <location>
        <begin position="1"/>
        <end position="17"/>
    </location>
</feature>
<dbReference type="AlphaFoldDB" id="A0A9X1JVQ6"/>
<keyword evidence="2" id="KW-0732">Signal</keyword>
<evidence type="ECO:0000256" key="2">
    <source>
        <dbReference type="SAM" id="SignalP"/>
    </source>
</evidence>
<evidence type="ECO:0000256" key="1">
    <source>
        <dbReference type="SAM" id="MobiDB-lite"/>
    </source>
</evidence>
<feature type="compositionally biased region" description="Acidic residues" evidence="1">
    <location>
        <begin position="329"/>
        <end position="341"/>
    </location>
</feature>
<proteinExistence type="predicted"/>
<keyword evidence="4" id="KW-1185">Reference proteome</keyword>
<feature type="chain" id="PRO_5040835185" evidence="2">
    <location>
        <begin position="18"/>
        <end position="341"/>
    </location>
</feature>
<sequence length="341" mass="38838">MRFLLALLVFLPISANSQYTDMINTNQPGGSQGAFAVGKKVLQFESGITLGQEKHNLLFTETNLFNWDYSIRYGLFKEELEVSLMGSFQRNKVTYTQGFTGEDAYSNFKSNTLGAKYLLYDPYRKRDLEGPNLYSWKANNRFQWEDLIPAVSIYAGANFDFADNPFLPYQESTISPKVVLSTQNNFVGSLVLVTNIFADRITTDFPTYGYIVTLTHATNRYFSIFVENQGFKSDFYSDQLLRAGAAVLIYEDLHIDVSLTKGFKDTPSVFYGRVGVAYRFDMHGDDEFLEEKGKAGRELKRAEKDKNKALKKALKEKKKNKKKRKDSFEIDDNEGDDNGGI</sequence>
<dbReference type="Pfam" id="PF13557">
    <property type="entry name" value="Phenol_MetA_deg"/>
    <property type="match status" value="1"/>
</dbReference>
<feature type="compositionally biased region" description="Basic residues" evidence="1">
    <location>
        <begin position="313"/>
        <end position="325"/>
    </location>
</feature>
<dbReference type="RefSeq" id="WP_219052456.1">
    <property type="nucleotide sequence ID" value="NZ_JAHWDP010000003.1"/>
</dbReference>
<protein>
    <submittedName>
        <fullName evidence="3">Transporter</fullName>
    </submittedName>
</protein>
<evidence type="ECO:0000313" key="3">
    <source>
        <dbReference type="EMBL" id="MBW2938015.1"/>
    </source>
</evidence>